<accession>A0ABR2AFQ8</accession>
<evidence type="ECO:0000313" key="2">
    <source>
        <dbReference type="Proteomes" id="UP001396334"/>
    </source>
</evidence>
<protein>
    <submittedName>
        <fullName evidence="1">Uncharacterized protein</fullName>
    </submittedName>
</protein>
<evidence type="ECO:0000313" key="1">
    <source>
        <dbReference type="EMBL" id="KAK8491971.1"/>
    </source>
</evidence>
<gene>
    <name evidence="1" type="ORF">V6N11_014095</name>
</gene>
<organism evidence="1 2">
    <name type="scientific">Hibiscus sabdariffa</name>
    <name type="common">roselle</name>
    <dbReference type="NCBI Taxonomy" id="183260"/>
    <lineage>
        <taxon>Eukaryota</taxon>
        <taxon>Viridiplantae</taxon>
        <taxon>Streptophyta</taxon>
        <taxon>Embryophyta</taxon>
        <taxon>Tracheophyta</taxon>
        <taxon>Spermatophyta</taxon>
        <taxon>Magnoliopsida</taxon>
        <taxon>eudicotyledons</taxon>
        <taxon>Gunneridae</taxon>
        <taxon>Pentapetalae</taxon>
        <taxon>rosids</taxon>
        <taxon>malvids</taxon>
        <taxon>Malvales</taxon>
        <taxon>Malvaceae</taxon>
        <taxon>Malvoideae</taxon>
        <taxon>Hibiscus</taxon>
    </lineage>
</organism>
<keyword evidence="2" id="KW-1185">Reference proteome</keyword>
<dbReference type="Proteomes" id="UP001396334">
    <property type="component" value="Unassembled WGS sequence"/>
</dbReference>
<sequence>MNSKLMKEIRNLNKVHGIFPTPFYFDFFERNWLKFGKSSFNLGFDKTWLRGVDLTRSLARSLLFFCSKLFNLLDSSCKALSFQSSTTKAAC</sequence>
<dbReference type="EMBL" id="JBBPBN010000257">
    <property type="protein sequence ID" value="KAK8491971.1"/>
    <property type="molecule type" value="Genomic_DNA"/>
</dbReference>
<name>A0ABR2AFQ8_9ROSI</name>
<proteinExistence type="predicted"/>
<comment type="caution">
    <text evidence="1">The sequence shown here is derived from an EMBL/GenBank/DDBJ whole genome shotgun (WGS) entry which is preliminary data.</text>
</comment>
<reference evidence="1 2" key="1">
    <citation type="journal article" date="2024" name="G3 (Bethesda)">
        <title>Genome assembly of Hibiscus sabdariffa L. provides insights into metabolisms of medicinal natural products.</title>
        <authorList>
            <person name="Kim T."/>
        </authorList>
    </citation>
    <scope>NUCLEOTIDE SEQUENCE [LARGE SCALE GENOMIC DNA]</scope>
    <source>
        <strain evidence="1">TK-2024</strain>
        <tissue evidence="1">Old leaves</tissue>
    </source>
</reference>